<protein>
    <submittedName>
        <fullName evidence="2">Uncharacterized protein</fullName>
    </submittedName>
</protein>
<evidence type="ECO:0000313" key="3">
    <source>
        <dbReference type="Proteomes" id="UP000746747"/>
    </source>
</evidence>
<organism evidence="2 3">
    <name type="scientific">Cercopithifilaria johnstoni</name>
    <dbReference type="NCBI Taxonomy" id="2874296"/>
    <lineage>
        <taxon>Eukaryota</taxon>
        <taxon>Metazoa</taxon>
        <taxon>Ecdysozoa</taxon>
        <taxon>Nematoda</taxon>
        <taxon>Chromadorea</taxon>
        <taxon>Rhabditida</taxon>
        <taxon>Spirurina</taxon>
        <taxon>Spiruromorpha</taxon>
        <taxon>Filarioidea</taxon>
        <taxon>Onchocercidae</taxon>
        <taxon>Cercopithifilaria</taxon>
    </lineage>
</organism>
<reference evidence="2" key="1">
    <citation type="submission" date="2021-09" db="EMBL/GenBank/DDBJ databases">
        <authorList>
            <consortium name="Pathogen Informatics"/>
        </authorList>
    </citation>
    <scope>NUCLEOTIDE SEQUENCE</scope>
</reference>
<dbReference type="EMBL" id="CAKAEH010001270">
    <property type="protein sequence ID" value="CAG9533828.1"/>
    <property type="molecule type" value="Genomic_DNA"/>
</dbReference>
<feature type="region of interest" description="Disordered" evidence="1">
    <location>
        <begin position="137"/>
        <end position="159"/>
    </location>
</feature>
<comment type="caution">
    <text evidence="2">The sequence shown here is derived from an EMBL/GenBank/DDBJ whole genome shotgun (WGS) entry which is preliminary data.</text>
</comment>
<sequence length="181" mass="20810">MRTLYHYHCAIAHICHPLQKVTQTGSASARIINQIQQERLANRLNRAAPLQSPRFVVRKKVEYNMRMEEKRLKLLQAKLFHATHEKRTPGAAYIARGARRPSASNLKNTTAFTFSNNKTRRHVKPAIPKYYSCKKRNLDPSVTSNTDQTPWRTGRANTPTSHATYRRLILTTDNDLLDKSS</sequence>
<gene>
    <name evidence="2" type="ORF">CJOHNSTONI_LOCUS4021</name>
</gene>
<keyword evidence="3" id="KW-1185">Reference proteome</keyword>
<accession>A0A8J2Q2Y5</accession>
<name>A0A8J2Q2Y5_9BILA</name>
<evidence type="ECO:0000256" key="1">
    <source>
        <dbReference type="SAM" id="MobiDB-lite"/>
    </source>
</evidence>
<dbReference type="Proteomes" id="UP000746747">
    <property type="component" value="Unassembled WGS sequence"/>
</dbReference>
<feature type="compositionally biased region" description="Polar residues" evidence="1">
    <location>
        <begin position="140"/>
        <end position="159"/>
    </location>
</feature>
<evidence type="ECO:0000313" key="2">
    <source>
        <dbReference type="EMBL" id="CAG9533828.1"/>
    </source>
</evidence>
<dbReference type="AlphaFoldDB" id="A0A8J2Q2Y5"/>
<proteinExistence type="predicted"/>